<name>A0AAE3KMR6_9CYAN</name>
<evidence type="ECO:0000313" key="1">
    <source>
        <dbReference type="EMBL" id="MCP2727903.1"/>
    </source>
</evidence>
<dbReference type="EMBL" id="JAMZMM010000031">
    <property type="protein sequence ID" value="MCP2727903.1"/>
    <property type="molecule type" value="Genomic_DNA"/>
</dbReference>
<keyword evidence="2" id="KW-1185">Reference proteome</keyword>
<accession>A0AAE3KMR6</accession>
<comment type="caution">
    <text evidence="1">The sequence shown here is derived from an EMBL/GenBank/DDBJ whole genome shotgun (WGS) entry which is preliminary data.</text>
</comment>
<dbReference type="AlphaFoldDB" id="A0AAE3KMR6"/>
<evidence type="ECO:0000313" key="2">
    <source>
        <dbReference type="Proteomes" id="UP001204953"/>
    </source>
</evidence>
<dbReference type="Proteomes" id="UP001204953">
    <property type="component" value="Unassembled WGS sequence"/>
</dbReference>
<proteinExistence type="predicted"/>
<protein>
    <submittedName>
        <fullName evidence="1">Uncharacterized protein</fullName>
    </submittedName>
</protein>
<reference evidence="1" key="1">
    <citation type="submission" date="2022-06" db="EMBL/GenBank/DDBJ databases">
        <title>New cyanobacteria of genus Symplocastrum in benthos of Lake Baikal.</title>
        <authorList>
            <person name="Sorokovikova E."/>
            <person name="Tikhonova I."/>
            <person name="Krasnopeev A."/>
            <person name="Evseev P."/>
            <person name="Gladkikh A."/>
            <person name="Belykh O."/>
        </authorList>
    </citation>
    <scope>NUCLEOTIDE SEQUENCE</scope>
    <source>
        <strain evidence="1">BBK-W-15</strain>
    </source>
</reference>
<dbReference type="RefSeq" id="WP_254010710.1">
    <property type="nucleotide sequence ID" value="NZ_JAMZMM010000031.1"/>
</dbReference>
<organism evidence="1 2">
    <name type="scientific">Limnofasciculus baicalensis BBK-W-15</name>
    <dbReference type="NCBI Taxonomy" id="2699891"/>
    <lineage>
        <taxon>Bacteria</taxon>
        <taxon>Bacillati</taxon>
        <taxon>Cyanobacteriota</taxon>
        <taxon>Cyanophyceae</taxon>
        <taxon>Coleofasciculales</taxon>
        <taxon>Coleofasciculaceae</taxon>
        <taxon>Limnofasciculus</taxon>
        <taxon>Limnofasciculus baicalensis</taxon>
    </lineage>
</organism>
<gene>
    <name evidence="1" type="ORF">NJ959_05350</name>
</gene>
<sequence length="71" mass="8226">MATAKDLIRKIQLHEDLKEWVIQQLQAEGIECQEQDFYEENGDILIVKIEDVPRALAVIQGIKDQLNESVY</sequence>